<dbReference type="PANTHER" id="PTHR23416">
    <property type="entry name" value="SIALIC ACID SYNTHASE-RELATED"/>
    <property type="match status" value="1"/>
</dbReference>
<sequence length="221" mass="23927">MRSDVEIHDRGRGNTIEIGPIHPFKLRITILGNNNTVRIGPMGVRRQFAITIRHSNSYLEIGEGCLLQGVIGIAQGATVIIGREVTAQQIAITAQEGRRITIGDRCMFGRNVHIRNSDAHPIFDVATRQQINPAADTHIGDHVWGAHSTTFLKGSRIGMNSVVGTHATVSAGEYPDGALLVGSPANVVRTGIIWDRWFGDSLDDPALSGYLAEYIPETAEG</sequence>
<dbReference type="InterPro" id="IPR051159">
    <property type="entry name" value="Hexapeptide_acetyltransf"/>
</dbReference>
<evidence type="ECO:0000256" key="2">
    <source>
        <dbReference type="ARBA" id="ARBA00022679"/>
    </source>
</evidence>
<accession>A0A934IH14</accession>
<evidence type="ECO:0000313" key="4">
    <source>
        <dbReference type="Proteomes" id="UP000609531"/>
    </source>
</evidence>
<dbReference type="RefSeq" id="WP_198880731.1">
    <property type="nucleotide sequence ID" value="NZ_JAEKJA010000002.1"/>
</dbReference>
<dbReference type="SUPFAM" id="SSF51161">
    <property type="entry name" value="Trimeric LpxA-like enzymes"/>
    <property type="match status" value="1"/>
</dbReference>
<dbReference type="InterPro" id="IPR011004">
    <property type="entry name" value="Trimer_LpxA-like_sf"/>
</dbReference>
<evidence type="ECO:0000256" key="1">
    <source>
        <dbReference type="ARBA" id="ARBA00007274"/>
    </source>
</evidence>
<protein>
    <recommendedName>
        <fullName evidence="5">Transferase</fullName>
    </recommendedName>
</protein>
<dbReference type="PANTHER" id="PTHR23416:SF23">
    <property type="entry name" value="ACETYLTRANSFERASE C18B11.09C-RELATED"/>
    <property type="match status" value="1"/>
</dbReference>
<keyword evidence="4" id="KW-1185">Reference proteome</keyword>
<dbReference type="AlphaFoldDB" id="A0A934IH14"/>
<gene>
    <name evidence="3" type="ORF">JCR33_04035</name>
</gene>
<organism evidence="3 4">
    <name type="scientific">Acuticoccus mangrovi</name>
    <dbReference type="NCBI Taxonomy" id="2796142"/>
    <lineage>
        <taxon>Bacteria</taxon>
        <taxon>Pseudomonadati</taxon>
        <taxon>Pseudomonadota</taxon>
        <taxon>Alphaproteobacteria</taxon>
        <taxon>Hyphomicrobiales</taxon>
        <taxon>Amorphaceae</taxon>
        <taxon>Acuticoccus</taxon>
    </lineage>
</organism>
<comment type="caution">
    <text evidence="3">The sequence shown here is derived from an EMBL/GenBank/DDBJ whole genome shotgun (WGS) entry which is preliminary data.</text>
</comment>
<dbReference type="EMBL" id="JAEKJA010000002">
    <property type="protein sequence ID" value="MBJ3774841.1"/>
    <property type="molecule type" value="Genomic_DNA"/>
</dbReference>
<evidence type="ECO:0000313" key="3">
    <source>
        <dbReference type="EMBL" id="MBJ3774841.1"/>
    </source>
</evidence>
<dbReference type="Gene3D" id="2.160.10.10">
    <property type="entry name" value="Hexapeptide repeat proteins"/>
    <property type="match status" value="1"/>
</dbReference>
<proteinExistence type="inferred from homology"/>
<dbReference type="Proteomes" id="UP000609531">
    <property type="component" value="Unassembled WGS sequence"/>
</dbReference>
<comment type="similarity">
    <text evidence="1">Belongs to the transferase hexapeptide repeat family.</text>
</comment>
<dbReference type="GO" id="GO:0008374">
    <property type="term" value="F:O-acyltransferase activity"/>
    <property type="evidence" value="ECO:0007669"/>
    <property type="project" value="TreeGrafter"/>
</dbReference>
<reference evidence="3" key="1">
    <citation type="submission" date="2020-12" db="EMBL/GenBank/DDBJ databases">
        <title>Bacterial taxonomy.</title>
        <authorList>
            <person name="Pan X."/>
        </authorList>
    </citation>
    <scope>NUCLEOTIDE SEQUENCE</scope>
    <source>
        <strain evidence="3">B2012</strain>
    </source>
</reference>
<name>A0A934IH14_9HYPH</name>
<dbReference type="GO" id="GO:0005829">
    <property type="term" value="C:cytosol"/>
    <property type="evidence" value="ECO:0007669"/>
    <property type="project" value="TreeGrafter"/>
</dbReference>
<evidence type="ECO:0008006" key="5">
    <source>
        <dbReference type="Google" id="ProtNLM"/>
    </source>
</evidence>
<keyword evidence="2" id="KW-0808">Transferase</keyword>